<dbReference type="AlphaFoldDB" id="A0A6G1GCT5"/>
<keyword evidence="2" id="KW-1185">Reference proteome</keyword>
<dbReference type="EMBL" id="ML975151">
    <property type="protein sequence ID" value="KAF1815710.1"/>
    <property type="molecule type" value="Genomic_DNA"/>
</dbReference>
<protein>
    <submittedName>
        <fullName evidence="1 3">Uncharacterized protein</fullName>
    </submittedName>
</protein>
<reference evidence="3" key="2">
    <citation type="submission" date="2020-04" db="EMBL/GenBank/DDBJ databases">
        <authorList>
            <consortium name="NCBI Genome Project"/>
        </authorList>
    </citation>
    <scope>NUCLEOTIDE SEQUENCE</scope>
    <source>
        <strain evidence="3">CBS 781.70</strain>
    </source>
</reference>
<organism evidence="1">
    <name type="scientific">Eremomyces bilateralis CBS 781.70</name>
    <dbReference type="NCBI Taxonomy" id="1392243"/>
    <lineage>
        <taxon>Eukaryota</taxon>
        <taxon>Fungi</taxon>
        <taxon>Dikarya</taxon>
        <taxon>Ascomycota</taxon>
        <taxon>Pezizomycotina</taxon>
        <taxon>Dothideomycetes</taxon>
        <taxon>Dothideomycetes incertae sedis</taxon>
        <taxon>Eremomycetales</taxon>
        <taxon>Eremomycetaceae</taxon>
        <taxon>Eremomyces</taxon>
    </lineage>
</organism>
<reference evidence="3" key="3">
    <citation type="submission" date="2025-04" db="UniProtKB">
        <authorList>
            <consortium name="RefSeq"/>
        </authorList>
    </citation>
    <scope>IDENTIFICATION</scope>
    <source>
        <strain evidence="3">CBS 781.70</strain>
    </source>
</reference>
<dbReference type="GeneID" id="54417946"/>
<evidence type="ECO:0000313" key="2">
    <source>
        <dbReference type="Proteomes" id="UP000504638"/>
    </source>
</evidence>
<proteinExistence type="predicted"/>
<evidence type="ECO:0000313" key="3">
    <source>
        <dbReference type="RefSeq" id="XP_033537341.1"/>
    </source>
</evidence>
<sequence length="67" mass="7188">MIDNDSVTVGVGRTGRRRVFVALGSVTGVSPGMYALLTDCREVKDPGLAKVVPVSIEIDWLAKKLVM</sequence>
<gene>
    <name evidence="1 3" type="ORF">P152DRAFT_429957</name>
</gene>
<accession>A0A6G1GCT5</accession>
<evidence type="ECO:0000313" key="1">
    <source>
        <dbReference type="EMBL" id="KAF1815710.1"/>
    </source>
</evidence>
<reference evidence="1 3" key="1">
    <citation type="submission" date="2020-01" db="EMBL/GenBank/DDBJ databases">
        <authorList>
            <consortium name="DOE Joint Genome Institute"/>
            <person name="Haridas S."/>
            <person name="Albert R."/>
            <person name="Binder M."/>
            <person name="Bloem J."/>
            <person name="Labutti K."/>
            <person name="Salamov A."/>
            <person name="Andreopoulos B."/>
            <person name="Baker S.E."/>
            <person name="Barry K."/>
            <person name="Bills G."/>
            <person name="Bluhm B.H."/>
            <person name="Cannon C."/>
            <person name="Castanera R."/>
            <person name="Culley D.E."/>
            <person name="Daum C."/>
            <person name="Ezra D."/>
            <person name="Gonzalez J.B."/>
            <person name="Henrissat B."/>
            <person name="Kuo A."/>
            <person name="Liang C."/>
            <person name="Lipzen A."/>
            <person name="Lutzoni F."/>
            <person name="Magnuson J."/>
            <person name="Mondo S."/>
            <person name="Nolan M."/>
            <person name="Ohm R."/>
            <person name="Pangilinan J."/>
            <person name="Park H.-J."/>
            <person name="Ramirez L."/>
            <person name="Alfaro M."/>
            <person name="Sun H."/>
            <person name="Tritt A."/>
            <person name="Yoshinaga Y."/>
            <person name="Zwiers L.-H."/>
            <person name="Turgeon B.G."/>
            <person name="Goodwin S.B."/>
            <person name="Spatafora J.W."/>
            <person name="Crous P.W."/>
            <person name="Grigoriev I.V."/>
        </authorList>
    </citation>
    <scope>NUCLEOTIDE SEQUENCE</scope>
    <source>
        <strain evidence="1 3">CBS 781.70</strain>
    </source>
</reference>
<dbReference type="Proteomes" id="UP000504638">
    <property type="component" value="Unplaced"/>
</dbReference>
<name>A0A6G1GCT5_9PEZI</name>
<dbReference type="RefSeq" id="XP_033537341.1">
    <property type="nucleotide sequence ID" value="XM_033677376.1"/>
</dbReference>